<sequence>MKTGLCAGVLMTFFAMADVTQAADAEAGRSIADRWCAACHLTSDSNADSRAVRGTDAVPTLSSIARDPNRSPNWLRQWLTFPHPPMPDLNLSRSEIDDVIAYLQGMSR</sequence>
<dbReference type="GO" id="GO:0009055">
    <property type="term" value="F:electron transfer activity"/>
    <property type="evidence" value="ECO:0007669"/>
    <property type="project" value="InterPro"/>
</dbReference>
<dbReference type="SUPFAM" id="SSF46626">
    <property type="entry name" value="Cytochrome c"/>
    <property type="match status" value="1"/>
</dbReference>
<dbReference type="Pfam" id="PF00034">
    <property type="entry name" value="Cytochrom_C"/>
    <property type="match status" value="1"/>
</dbReference>
<dbReference type="InterPro" id="IPR009056">
    <property type="entry name" value="Cyt_c-like_dom"/>
</dbReference>
<dbReference type="Gene3D" id="1.10.760.10">
    <property type="entry name" value="Cytochrome c-like domain"/>
    <property type="match status" value="1"/>
</dbReference>
<keyword evidence="3 4" id="KW-0408">Iron</keyword>
<dbReference type="AlphaFoldDB" id="A0A4D8QQF9"/>
<evidence type="ECO:0000256" key="5">
    <source>
        <dbReference type="SAM" id="SignalP"/>
    </source>
</evidence>
<dbReference type="EMBL" id="CP032342">
    <property type="protein sequence ID" value="QCO12677.1"/>
    <property type="molecule type" value="Genomic_DNA"/>
</dbReference>
<dbReference type="InterPro" id="IPR036909">
    <property type="entry name" value="Cyt_c-like_dom_sf"/>
</dbReference>
<keyword evidence="7" id="KW-0614">Plasmid</keyword>
<name>A0A4D8QQF9_AZOBR</name>
<organism evidence="7 8">
    <name type="scientific">Azospirillum brasilense</name>
    <dbReference type="NCBI Taxonomy" id="192"/>
    <lineage>
        <taxon>Bacteria</taxon>
        <taxon>Pseudomonadati</taxon>
        <taxon>Pseudomonadota</taxon>
        <taxon>Alphaproteobacteria</taxon>
        <taxon>Rhodospirillales</taxon>
        <taxon>Azospirillaceae</taxon>
        <taxon>Azospirillum</taxon>
    </lineage>
</organism>
<geneLocation type="plasmid" evidence="7 8">
    <name>p3</name>
</geneLocation>
<gene>
    <name evidence="7" type="ORF">D3868_26965</name>
</gene>
<dbReference type="PROSITE" id="PS51007">
    <property type="entry name" value="CYTC"/>
    <property type="match status" value="1"/>
</dbReference>
<evidence type="ECO:0000313" key="7">
    <source>
        <dbReference type="EMBL" id="QCO12677.1"/>
    </source>
</evidence>
<reference evidence="7 8" key="1">
    <citation type="submission" date="2018-09" db="EMBL/GenBank/DDBJ databases">
        <title>Whole genome based analysis of evolution and adaptive divergence in Indian and Brazilian strains of Azospirillum brasilense.</title>
        <authorList>
            <person name="Singh C."/>
            <person name="Tripathi A.K."/>
        </authorList>
    </citation>
    <scope>NUCLEOTIDE SEQUENCE [LARGE SCALE GENOMIC DNA]</scope>
    <source>
        <strain evidence="7 8">MTCC4038</strain>
        <plasmid evidence="7 8">p3</plasmid>
    </source>
</reference>
<feature type="signal peptide" evidence="5">
    <location>
        <begin position="1"/>
        <end position="17"/>
    </location>
</feature>
<evidence type="ECO:0000313" key="8">
    <source>
        <dbReference type="Proteomes" id="UP000298774"/>
    </source>
</evidence>
<proteinExistence type="predicted"/>
<keyword evidence="2 4" id="KW-0479">Metal-binding</keyword>
<evidence type="ECO:0000256" key="3">
    <source>
        <dbReference type="ARBA" id="ARBA00023004"/>
    </source>
</evidence>
<keyword evidence="5" id="KW-0732">Signal</keyword>
<protein>
    <submittedName>
        <fullName evidence="7">Cytochrome c</fullName>
    </submittedName>
</protein>
<dbReference type="GO" id="GO:0046872">
    <property type="term" value="F:metal ion binding"/>
    <property type="evidence" value="ECO:0007669"/>
    <property type="project" value="UniProtKB-KW"/>
</dbReference>
<dbReference type="GO" id="GO:0020037">
    <property type="term" value="F:heme binding"/>
    <property type="evidence" value="ECO:0007669"/>
    <property type="project" value="InterPro"/>
</dbReference>
<evidence type="ECO:0000256" key="4">
    <source>
        <dbReference type="PROSITE-ProRule" id="PRU00433"/>
    </source>
</evidence>
<accession>A0A4D8QQF9</accession>
<evidence type="ECO:0000256" key="2">
    <source>
        <dbReference type="ARBA" id="ARBA00022723"/>
    </source>
</evidence>
<evidence type="ECO:0000256" key="1">
    <source>
        <dbReference type="ARBA" id="ARBA00022617"/>
    </source>
</evidence>
<keyword evidence="1 4" id="KW-0349">Heme</keyword>
<feature type="domain" description="Cytochrome c" evidence="6">
    <location>
        <begin position="23"/>
        <end position="107"/>
    </location>
</feature>
<feature type="chain" id="PRO_5020692292" evidence="5">
    <location>
        <begin position="18"/>
        <end position="108"/>
    </location>
</feature>
<dbReference type="Proteomes" id="UP000298774">
    <property type="component" value="Plasmid p3"/>
</dbReference>
<evidence type="ECO:0000259" key="6">
    <source>
        <dbReference type="PROSITE" id="PS51007"/>
    </source>
</evidence>